<dbReference type="KEGG" id="hir:HETIRDRAFT_431530"/>
<dbReference type="HOGENOM" id="CLU_029051_0_0_1"/>
<accession>W4KNU0</accession>
<feature type="compositionally biased region" description="Basic residues" evidence="1">
    <location>
        <begin position="444"/>
        <end position="455"/>
    </location>
</feature>
<feature type="compositionally biased region" description="Polar residues" evidence="1">
    <location>
        <begin position="348"/>
        <end position="357"/>
    </location>
</feature>
<dbReference type="RefSeq" id="XP_009541002.1">
    <property type="nucleotide sequence ID" value="XM_009542707.1"/>
</dbReference>
<dbReference type="EMBL" id="KI925454">
    <property type="protein sequence ID" value="ETW87055.1"/>
    <property type="molecule type" value="Genomic_DNA"/>
</dbReference>
<dbReference type="Proteomes" id="UP000030671">
    <property type="component" value="Unassembled WGS sequence"/>
</dbReference>
<dbReference type="GeneID" id="20674542"/>
<dbReference type="eggNOG" id="ENOG502SGR2">
    <property type="taxonomic scope" value="Eukaryota"/>
</dbReference>
<evidence type="ECO:0000256" key="1">
    <source>
        <dbReference type="SAM" id="MobiDB-lite"/>
    </source>
</evidence>
<evidence type="ECO:0000313" key="2">
    <source>
        <dbReference type="EMBL" id="ETW87055.1"/>
    </source>
</evidence>
<evidence type="ECO:0000313" key="3">
    <source>
        <dbReference type="Proteomes" id="UP000030671"/>
    </source>
</evidence>
<proteinExistence type="predicted"/>
<feature type="region of interest" description="Disordered" evidence="1">
    <location>
        <begin position="347"/>
        <end position="366"/>
    </location>
</feature>
<evidence type="ECO:0008006" key="4">
    <source>
        <dbReference type="Google" id="ProtNLM"/>
    </source>
</evidence>
<feature type="region of interest" description="Disordered" evidence="1">
    <location>
        <begin position="435"/>
        <end position="485"/>
    </location>
</feature>
<gene>
    <name evidence="2" type="ORF">HETIRDRAFT_431530</name>
</gene>
<organism evidence="2 3">
    <name type="scientific">Heterobasidion irregulare (strain TC 32-1)</name>
    <dbReference type="NCBI Taxonomy" id="747525"/>
    <lineage>
        <taxon>Eukaryota</taxon>
        <taxon>Fungi</taxon>
        <taxon>Dikarya</taxon>
        <taxon>Basidiomycota</taxon>
        <taxon>Agaricomycotina</taxon>
        <taxon>Agaricomycetes</taxon>
        <taxon>Russulales</taxon>
        <taxon>Bondarzewiaceae</taxon>
        <taxon>Heterobasidion</taxon>
        <taxon>Heterobasidion annosum species complex</taxon>
    </lineage>
</organism>
<dbReference type="AlphaFoldDB" id="W4KNU0"/>
<reference evidence="2 3" key="1">
    <citation type="journal article" date="2012" name="New Phytol.">
        <title>Insight into trade-off between wood decay and parasitism from the genome of a fungal forest pathogen.</title>
        <authorList>
            <person name="Olson A."/>
            <person name="Aerts A."/>
            <person name="Asiegbu F."/>
            <person name="Belbahri L."/>
            <person name="Bouzid O."/>
            <person name="Broberg A."/>
            <person name="Canback B."/>
            <person name="Coutinho P.M."/>
            <person name="Cullen D."/>
            <person name="Dalman K."/>
            <person name="Deflorio G."/>
            <person name="van Diepen L.T."/>
            <person name="Dunand C."/>
            <person name="Duplessis S."/>
            <person name="Durling M."/>
            <person name="Gonthier P."/>
            <person name="Grimwood J."/>
            <person name="Fossdal C.G."/>
            <person name="Hansson D."/>
            <person name="Henrissat B."/>
            <person name="Hietala A."/>
            <person name="Himmelstrand K."/>
            <person name="Hoffmeister D."/>
            <person name="Hogberg N."/>
            <person name="James T.Y."/>
            <person name="Karlsson M."/>
            <person name="Kohler A."/>
            <person name="Kues U."/>
            <person name="Lee Y.H."/>
            <person name="Lin Y.C."/>
            <person name="Lind M."/>
            <person name="Lindquist E."/>
            <person name="Lombard V."/>
            <person name="Lucas S."/>
            <person name="Lunden K."/>
            <person name="Morin E."/>
            <person name="Murat C."/>
            <person name="Park J."/>
            <person name="Raffaello T."/>
            <person name="Rouze P."/>
            <person name="Salamov A."/>
            <person name="Schmutz J."/>
            <person name="Solheim H."/>
            <person name="Stahlberg J."/>
            <person name="Velez H."/>
            <person name="de Vries R.P."/>
            <person name="Wiebenga A."/>
            <person name="Woodward S."/>
            <person name="Yakovlev I."/>
            <person name="Garbelotto M."/>
            <person name="Martin F."/>
            <person name="Grigoriev I.V."/>
            <person name="Stenlid J."/>
        </authorList>
    </citation>
    <scope>NUCLEOTIDE SEQUENCE [LARGE SCALE GENOMIC DNA]</scope>
    <source>
        <strain evidence="2 3">TC 32-1</strain>
    </source>
</reference>
<name>W4KNU0_HETIT</name>
<keyword evidence="3" id="KW-1185">Reference proteome</keyword>
<feature type="region of interest" description="Disordered" evidence="1">
    <location>
        <begin position="1"/>
        <end position="28"/>
    </location>
</feature>
<protein>
    <recommendedName>
        <fullName evidence="4">GATA-type domain-containing protein</fullName>
    </recommendedName>
</protein>
<dbReference type="InParanoid" id="W4KNU0"/>
<sequence length="582" mass="62243">MLRGQDLPVGSKPGWELPQGESNNDEHSELKSVAASLVVVNSLKKSRETWLSSIFPKFSSKARGGKPSVEASPPAHILKPLGKCDLEIGPHVFPGTAMYEAQYLRSALAATKSSYPATSYSPVGTWPAAVVQYGSTAYTPYGQYALPSPAASTPVTAAPSPLNPHALQRASTPLVSSFAIDTPITPSLVSQVNTAAATNPILANLLQLAASGHASPEQLKTLGLLVTSLNNMSTLNASTSSNNTSSSPLIPSAQPLASVIPSPGPFTAAPPNYRYQPYGYSTAQPLLSPAPQQPVRESDIVLEFREKPFDRWIIPRGPTVLERKPTSGPLTEILLSTVVPFPKVDFTNDGTDSSSQNAKDEPTTDIPPEVVTFRLKKVHQMTWDGLTRWAGDAEKVTASRKTLASIKAPERVYLQHQVSSGDLLTQLQADAAPPYAMKPLKPSHSYKPRAKRQSTRRKDQAEQDKIAPKRRKPAQSKPTIPSKPIACISCGQTDVPLMIGGRFCRTCVDQGRHQMMVATAAGSVSMTRTDPQHLAVVPNTIPSALPSERPANMSTIHAHSPLATSTPVLLVPGDAQSQPSVQ</sequence>
<dbReference type="OrthoDB" id="5338195at2759"/>
<feature type="compositionally biased region" description="Basic and acidic residues" evidence="1">
    <location>
        <begin position="456"/>
        <end position="467"/>
    </location>
</feature>